<proteinExistence type="inferred from homology"/>
<keyword evidence="1" id="KW-0347">Helicase</keyword>
<evidence type="ECO:0000256" key="1">
    <source>
        <dbReference type="RuleBase" id="RU363044"/>
    </source>
</evidence>
<dbReference type="GO" id="GO:0006310">
    <property type="term" value="P:DNA recombination"/>
    <property type="evidence" value="ECO:0007669"/>
    <property type="project" value="UniProtKB-KW"/>
</dbReference>
<evidence type="ECO:0000259" key="2">
    <source>
        <dbReference type="Pfam" id="PF05970"/>
    </source>
</evidence>
<keyword evidence="1" id="KW-0067">ATP-binding</keyword>
<feature type="domain" description="DNA helicase Pif1-like DEAD-box helicase" evidence="2">
    <location>
        <begin position="1"/>
        <end position="113"/>
    </location>
</feature>
<dbReference type="PANTHER" id="PTHR10492">
    <property type="match status" value="1"/>
</dbReference>
<comment type="similarity">
    <text evidence="1">Belongs to the helicase family.</text>
</comment>
<dbReference type="AlphaFoldDB" id="A0A5N6NNQ3"/>
<dbReference type="Pfam" id="PF05970">
    <property type="entry name" value="PIF1"/>
    <property type="match status" value="1"/>
</dbReference>
<name>A0A5N6NNQ3_9ASTR</name>
<dbReference type="OrthoDB" id="1709335at2759"/>
<dbReference type="SUPFAM" id="SSF52540">
    <property type="entry name" value="P-loop containing nucleoside triphosphate hydrolases"/>
    <property type="match status" value="1"/>
</dbReference>
<keyword evidence="1" id="KW-0378">Hydrolase</keyword>
<dbReference type="InterPro" id="IPR027417">
    <property type="entry name" value="P-loop_NTPase"/>
</dbReference>
<reference evidence="3 4" key="1">
    <citation type="submission" date="2019-05" db="EMBL/GenBank/DDBJ databases">
        <title>Mikania micrantha, genome provides insights into the molecular mechanism of rapid growth.</title>
        <authorList>
            <person name="Liu B."/>
        </authorList>
    </citation>
    <scope>NUCLEOTIDE SEQUENCE [LARGE SCALE GENOMIC DNA]</scope>
    <source>
        <strain evidence="3">NLD-2019</strain>
        <tissue evidence="3">Leaf</tissue>
    </source>
</reference>
<comment type="cofactor">
    <cofactor evidence="1">
        <name>Mg(2+)</name>
        <dbReference type="ChEBI" id="CHEBI:18420"/>
    </cofactor>
</comment>
<dbReference type="GO" id="GO:0006281">
    <property type="term" value="P:DNA repair"/>
    <property type="evidence" value="ECO:0007669"/>
    <property type="project" value="UniProtKB-KW"/>
</dbReference>
<gene>
    <name evidence="3" type="ORF">E3N88_18634</name>
</gene>
<dbReference type="InterPro" id="IPR010285">
    <property type="entry name" value="DNA_helicase_pif1-like_DEAD"/>
</dbReference>
<sequence>MTHRHCFEALDRTLRDILRTQHLSNEFKVFGGIVVVFGGDFRQILPVIPIGSRHDIVNSSLNFSYLWNYCKVLKLNVNMRLQVGSTSNDNNEVWNFADWILSIGDGKIGEPNDGECTIEIPDDLLIKDGVDLVGSLISFTYLDINKSVFDGAYFQERVILASTHDVVDTINEKIMSMIPSIETHIPE</sequence>
<dbReference type="GO" id="GO:0005524">
    <property type="term" value="F:ATP binding"/>
    <property type="evidence" value="ECO:0007669"/>
    <property type="project" value="UniProtKB-KW"/>
</dbReference>
<dbReference type="PANTHER" id="PTHR10492:SF101">
    <property type="entry name" value="ATP-DEPENDENT DNA HELICASE"/>
    <property type="match status" value="1"/>
</dbReference>
<protein>
    <recommendedName>
        <fullName evidence="1">ATP-dependent DNA helicase</fullName>
        <ecNumber evidence="1">5.6.2.3</ecNumber>
    </recommendedName>
</protein>
<evidence type="ECO:0000313" key="3">
    <source>
        <dbReference type="EMBL" id="KAD4981963.1"/>
    </source>
</evidence>
<dbReference type="EC" id="5.6.2.3" evidence="1"/>
<accession>A0A5N6NNQ3</accession>
<keyword evidence="1" id="KW-0233">DNA recombination</keyword>
<dbReference type="EMBL" id="SZYD01000010">
    <property type="protein sequence ID" value="KAD4981963.1"/>
    <property type="molecule type" value="Genomic_DNA"/>
</dbReference>
<keyword evidence="1" id="KW-0547">Nucleotide-binding</keyword>
<dbReference type="GO" id="GO:0043139">
    <property type="term" value="F:5'-3' DNA helicase activity"/>
    <property type="evidence" value="ECO:0007669"/>
    <property type="project" value="UniProtKB-EC"/>
</dbReference>
<keyword evidence="1" id="KW-0227">DNA damage</keyword>
<dbReference type="GO" id="GO:0000723">
    <property type="term" value="P:telomere maintenance"/>
    <property type="evidence" value="ECO:0007669"/>
    <property type="project" value="InterPro"/>
</dbReference>
<dbReference type="Proteomes" id="UP000326396">
    <property type="component" value="Linkage Group LG18"/>
</dbReference>
<keyword evidence="1" id="KW-0234">DNA repair</keyword>
<keyword evidence="4" id="KW-1185">Reference proteome</keyword>
<organism evidence="3 4">
    <name type="scientific">Mikania micrantha</name>
    <name type="common">bitter vine</name>
    <dbReference type="NCBI Taxonomy" id="192012"/>
    <lineage>
        <taxon>Eukaryota</taxon>
        <taxon>Viridiplantae</taxon>
        <taxon>Streptophyta</taxon>
        <taxon>Embryophyta</taxon>
        <taxon>Tracheophyta</taxon>
        <taxon>Spermatophyta</taxon>
        <taxon>Magnoliopsida</taxon>
        <taxon>eudicotyledons</taxon>
        <taxon>Gunneridae</taxon>
        <taxon>Pentapetalae</taxon>
        <taxon>asterids</taxon>
        <taxon>campanulids</taxon>
        <taxon>Asterales</taxon>
        <taxon>Asteraceae</taxon>
        <taxon>Asteroideae</taxon>
        <taxon>Heliantheae alliance</taxon>
        <taxon>Eupatorieae</taxon>
        <taxon>Mikania</taxon>
    </lineage>
</organism>
<comment type="catalytic activity">
    <reaction evidence="1">
        <text>ATP + H2O = ADP + phosphate + H(+)</text>
        <dbReference type="Rhea" id="RHEA:13065"/>
        <dbReference type="ChEBI" id="CHEBI:15377"/>
        <dbReference type="ChEBI" id="CHEBI:15378"/>
        <dbReference type="ChEBI" id="CHEBI:30616"/>
        <dbReference type="ChEBI" id="CHEBI:43474"/>
        <dbReference type="ChEBI" id="CHEBI:456216"/>
        <dbReference type="EC" id="5.6.2.3"/>
    </reaction>
</comment>
<evidence type="ECO:0000313" key="4">
    <source>
        <dbReference type="Proteomes" id="UP000326396"/>
    </source>
</evidence>
<comment type="caution">
    <text evidence="3">The sequence shown here is derived from an EMBL/GenBank/DDBJ whole genome shotgun (WGS) entry which is preliminary data.</text>
</comment>
<dbReference type="GO" id="GO:0016887">
    <property type="term" value="F:ATP hydrolysis activity"/>
    <property type="evidence" value="ECO:0007669"/>
    <property type="project" value="RHEA"/>
</dbReference>